<dbReference type="Gene3D" id="3.40.50.720">
    <property type="entry name" value="NAD(P)-binding Rossmann-like Domain"/>
    <property type="match status" value="1"/>
</dbReference>
<dbReference type="Pfam" id="PF13561">
    <property type="entry name" value="adh_short_C2"/>
    <property type="match status" value="1"/>
</dbReference>
<keyword evidence="5" id="KW-1185">Reference proteome</keyword>
<dbReference type="PRINTS" id="PR00080">
    <property type="entry name" value="SDRFAMILY"/>
</dbReference>
<dbReference type="PANTHER" id="PTHR43639:SF1">
    <property type="entry name" value="SHORT-CHAIN DEHYDROGENASE_REDUCTASE FAMILY PROTEIN"/>
    <property type="match status" value="1"/>
</dbReference>
<feature type="domain" description="Ketoreductase" evidence="3">
    <location>
        <begin position="7"/>
        <end position="186"/>
    </location>
</feature>
<dbReference type="RefSeq" id="WP_123148118.1">
    <property type="nucleotide sequence ID" value="NZ_FUIG01000023.1"/>
</dbReference>
<evidence type="ECO:0000256" key="1">
    <source>
        <dbReference type="ARBA" id="ARBA00006484"/>
    </source>
</evidence>
<gene>
    <name evidence="4" type="ORF">BQ8482_170078</name>
</gene>
<accession>A0A2P9AHV8</accession>
<dbReference type="EMBL" id="FUIG01000023">
    <property type="protein sequence ID" value="SJM30723.1"/>
    <property type="molecule type" value="Genomic_DNA"/>
</dbReference>
<dbReference type="PANTHER" id="PTHR43639">
    <property type="entry name" value="OXIDOREDUCTASE, SHORT-CHAIN DEHYDROGENASE/REDUCTASE FAMILY (AFU_ORTHOLOGUE AFUA_5G02870)"/>
    <property type="match status" value="1"/>
</dbReference>
<keyword evidence="2 4" id="KW-0560">Oxidoreductase</keyword>
<reference evidence="5" key="1">
    <citation type="submission" date="2016-12" db="EMBL/GenBank/DDBJ databases">
        <authorList>
            <person name="Brunel B."/>
        </authorList>
    </citation>
    <scope>NUCLEOTIDE SEQUENCE [LARGE SCALE GENOMIC DNA]</scope>
</reference>
<dbReference type="GO" id="GO:0016491">
    <property type="term" value="F:oxidoreductase activity"/>
    <property type="evidence" value="ECO:0007669"/>
    <property type="project" value="UniProtKB-KW"/>
</dbReference>
<evidence type="ECO:0000313" key="5">
    <source>
        <dbReference type="Proteomes" id="UP000245698"/>
    </source>
</evidence>
<evidence type="ECO:0000256" key="2">
    <source>
        <dbReference type="ARBA" id="ARBA00023002"/>
    </source>
</evidence>
<dbReference type="InterPro" id="IPR036291">
    <property type="entry name" value="NAD(P)-bd_dom_sf"/>
</dbReference>
<dbReference type="SUPFAM" id="SSF51735">
    <property type="entry name" value="NAD(P)-binding Rossmann-fold domains"/>
    <property type="match status" value="1"/>
</dbReference>
<dbReference type="InterPro" id="IPR057326">
    <property type="entry name" value="KR_dom"/>
</dbReference>
<dbReference type="InterPro" id="IPR002347">
    <property type="entry name" value="SDR_fam"/>
</dbReference>
<dbReference type="Proteomes" id="UP000245698">
    <property type="component" value="Unassembled WGS sequence"/>
</dbReference>
<dbReference type="NCBIfam" id="NF005559">
    <property type="entry name" value="PRK07231.1"/>
    <property type="match status" value="1"/>
</dbReference>
<dbReference type="PRINTS" id="PR00081">
    <property type="entry name" value="GDHRDH"/>
</dbReference>
<organism evidence="4 5">
    <name type="scientific">Mesorhizobium delmotii</name>
    <dbReference type="NCBI Taxonomy" id="1631247"/>
    <lineage>
        <taxon>Bacteria</taxon>
        <taxon>Pseudomonadati</taxon>
        <taxon>Pseudomonadota</taxon>
        <taxon>Alphaproteobacteria</taxon>
        <taxon>Hyphomicrobiales</taxon>
        <taxon>Phyllobacteriaceae</taxon>
        <taxon>Mesorhizobium</taxon>
    </lineage>
</organism>
<evidence type="ECO:0000313" key="4">
    <source>
        <dbReference type="EMBL" id="SJM30723.1"/>
    </source>
</evidence>
<comment type="similarity">
    <text evidence="1">Belongs to the short-chain dehydrogenases/reductases (SDR) family.</text>
</comment>
<name>A0A2P9AHV8_9HYPH</name>
<sequence length="249" mass="25627">MSKLNGKVAIVTGASKGIGAGIAKGLAAAGAAVVVNYASSREGADRVVAAIKDAGGRAVAVHGDVSQAADVHRLFEAAKSSFGAVDILVNNAGVFAFEPLEAVTEAEFHREFDTNVLGTILAIREAVNHFGTRGGSVINISSVASLNPQPNSLVYAATKGAVDSITLSMSRELGARNIRVNAIAPGGVDTEGLKRIGIVGSEFEKQVIAMTPLGRFGQPDDIARIAVFLASDEASWLTGERITASGGWR</sequence>
<proteinExistence type="inferred from homology"/>
<dbReference type="SMART" id="SM00822">
    <property type="entry name" value="PKS_KR"/>
    <property type="match status" value="1"/>
</dbReference>
<dbReference type="FunFam" id="3.40.50.720:FF:000084">
    <property type="entry name" value="Short-chain dehydrogenase reductase"/>
    <property type="match status" value="1"/>
</dbReference>
<protein>
    <submittedName>
        <fullName evidence="4">Uncharacterized oxidoreductase MexAM1_META1p0182</fullName>
        <ecNumber evidence="4">1.-.-.-</ecNumber>
    </submittedName>
</protein>
<dbReference type="InterPro" id="IPR020904">
    <property type="entry name" value="Sc_DH/Rdtase_CS"/>
</dbReference>
<dbReference type="PROSITE" id="PS00061">
    <property type="entry name" value="ADH_SHORT"/>
    <property type="match status" value="1"/>
</dbReference>
<dbReference type="AlphaFoldDB" id="A0A2P9AHV8"/>
<evidence type="ECO:0000259" key="3">
    <source>
        <dbReference type="SMART" id="SM00822"/>
    </source>
</evidence>
<dbReference type="EC" id="1.-.-.-" evidence="4"/>